<comment type="caution">
    <text evidence="3">The sequence shown here is derived from an EMBL/GenBank/DDBJ whole genome shotgun (WGS) entry which is preliminary data.</text>
</comment>
<dbReference type="EMBL" id="JANEYF010004223">
    <property type="protein sequence ID" value="KAJ8931823.1"/>
    <property type="molecule type" value="Genomic_DNA"/>
</dbReference>
<dbReference type="PROSITE" id="PS00282">
    <property type="entry name" value="KAZAL_1"/>
    <property type="match status" value="1"/>
</dbReference>
<dbReference type="Gene3D" id="3.30.60.30">
    <property type="match status" value="1"/>
</dbReference>
<keyword evidence="4" id="KW-1185">Reference proteome</keyword>
<dbReference type="SUPFAM" id="SSF100895">
    <property type="entry name" value="Kazal-type serine protease inhibitors"/>
    <property type="match status" value="1"/>
</dbReference>
<evidence type="ECO:0000313" key="4">
    <source>
        <dbReference type="Proteomes" id="UP001162156"/>
    </source>
</evidence>
<dbReference type="Pfam" id="PF00050">
    <property type="entry name" value="Kazal_1"/>
    <property type="match status" value="1"/>
</dbReference>
<dbReference type="InterPro" id="IPR002350">
    <property type="entry name" value="Kazal_dom"/>
</dbReference>
<feature type="chain" id="PRO_5043843810" description="Kazal-like domain-containing protein" evidence="1">
    <location>
        <begin position="23"/>
        <end position="86"/>
    </location>
</feature>
<evidence type="ECO:0000259" key="2">
    <source>
        <dbReference type="PROSITE" id="PS51465"/>
    </source>
</evidence>
<accession>A0AAV8WYL4</accession>
<dbReference type="InterPro" id="IPR036058">
    <property type="entry name" value="Kazal_dom_sf"/>
</dbReference>
<name>A0AAV8WYL4_9CUCU</name>
<dbReference type="PANTHER" id="PTHR21131">
    <property type="entry name" value="SERINE-TYPE ENDOPEPTIDASE INHIBITOR"/>
    <property type="match status" value="1"/>
</dbReference>
<dbReference type="SMART" id="SM00280">
    <property type="entry name" value="KAZAL"/>
    <property type="match status" value="1"/>
</dbReference>
<dbReference type="PROSITE" id="PS51465">
    <property type="entry name" value="KAZAL_2"/>
    <property type="match status" value="1"/>
</dbReference>
<reference evidence="3" key="1">
    <citation type="journal article" date="2023" name="Insect Mol. Biol.">
        <title>Genome sequencing provides insights into the evolution of gene families encoding plant cell wall-degrading enzymes in longhorned beetles.</title>
        <authorList>
            <person name="Shin N.R."/>
            <person name="Okamura Y."/>
            <person name="Kirsch R."/>
            <person name="Pauchet Y."/>
        </authorList>
    </citation>
    <scope>NUCLEOTIDE SEQUENCE</scope>
    <source>
        <strain evidence="3">RBIC_L_NR</strain>
    </source>
</reference>
<dbReference type="Proteomes" id="UP001162156">
    <property type="component" value="Unassembled WGS sequence"/>
</dbReference>
<dbReference type="CDD" id="cd00104">
    <property type="entry name" value="KAZAL_FS"/>
    <property type="match status" value="1"/>
</dbReference>
<evidence type="ECO:0000313" key="3">
    <source>
        <dbReference type="EMBL" id="KAJ8931823.1"/>
    </source>
</evidence>
<sequence>MKLVRLATIIIYIVMLFVTASSAEKALCACPMIYAPVCASNGKTYVSTCSFKCETAESLEKVRIVTDGACENPSVVTIIKLMKKEK</sequence>
<proteinExistence type="predicted"/>
<gene>
    <name evidence="3" type="ORF">NQ314_015219</name>
</gene>
<evidence type="ECO:0000256" key="1">
    <source>
        <dbReference type="SAM" id="SignalP"/>
    </source>
</evidence>
<feature type="domain" description="Kazal-like" evidence="2">
    <location>
        <begin position="22"/>
        <end position="72"/>
    </location>
</feature>
<dbReference type="PANTHER" id="PTHR21131:SF0">
    <property type="entry name" value="GEO10195P1-RELATED"/>
    <property type="match status" value="1"/>
</dbReference>
<dbReference type="AlphaFoldDB" id="A0AAV8WYL4"/>
<protein>
    <recommendedName>
        <fullName evidence="2">Kazal-like domain-containing protein</fullName>
    </recommendedName>
</protein>
<feature type="signal peptide" evidence="1">
    <location>
        <begin position="1"/>
        <end position="22"/>
    </location>
</feature>
<dbReference type="InterPro" id="IPR053265">
    <property type="entry name" value="Serpin"/>
</dbReference>
<keyword evidence="1" id="KW-0732">Signal</keyword>
<organism evidence="3 4">
    <name type="scientific">Rhamnusium bicolor</name>
    <dbReference type="NCBI Taxonomy" id="1586634"/>
    <lineage>
        <taxon>Eukaryota</taxon>
        <taxon>Metazoa</taxon>
        <taxon>Ecdysozoa</taxon>
        <taxon>Arthropoda</taxon>
        <taxon>Hexapoda</taxon>
        <taxon>Insecta</taxon>
        <taxon>Pterygota</taxon>
        <taxon>Neoptera</taxon>
        <taxon>Endopterygota</taxon>
        <taxon>Coleoptera</taxon>
        <taxon>Polyphaga</taxon>
        <taxon>Cucujiformia</taxon>
        <taxon>Chrysomeloidea</taxon>
        <taxon>Cerambycidae</taxon>
        <taxon>Lepturinae</taxon>
        <taxon>Rhagiini</taxon>
        <taxon>Rhamnusium</taxon>
    </lineage>
</organism>